<dbReference type="Pfam" id="PF00905">
    <property type="entry name" value="Transpeptidase"/>
    <property type="match status" value="1"/>
</dbReference>
<dbReference type="Gene3D" id="3.40.710.10">
    <property type="entry name" value="DD-peptidase/beta-lactamase superfamily"/>
    <property type="match status" value="1"/>
</dbReference>
<comment type="caution">
    <text evidence="7">The sequence shown here is derived from an EMBL/GenBank/DDBJ whole genome shotgun (WGS) entry which is preliminary data.</text>
</comment>
<evidence type="ECO:0000313" key="7">
    <source>
        <dbReference type="EMBL" id="MFC0082555.1"/>
    </source>
</evidence>
<dbReference type="Gene3D" id="3.90.1310.10">
    <property type="entry name" value="Penicillin-binding protein 2a (Domain 2)"/>
    <property type="match status" value="1"/>
</dbReference>
<dbReference type="RefSeq" id="WP_377790158.1">
    <property type="nucleotide sequence ID" value="NZ_JBHLYQ010000115.1"/>
</dbReference>
<dbReference type="Pfam" id="PF03717">
    <property type="entry name" value="PBP_dimer"/>
    <property type="match status" value="1"/>
</dbReference>
<dbReference type="InterPro" id="IPR036138">
    <property type="entry name" value="PBP_dimer_sf"/>
</dbReference>
<comment type="subcellular location">
    <subcellularLocation>
        <location evidence="1">Membrane</location>
    </subcellularLocation>
</comment>
<feature type="compositionally biased region" description="Basic residues" evidence="4">
    <location>
        <begin position="14"/>
        <end position="26"/>
    </location>
</feature>
<dbReference type="PANTHER" id="PTHR30627">
    <property type="entry name" value="PEPTIDOGLYCAN D,D-TRANSPEPTIDASE"/>
    <property type="match status" value="1"/>
</dbReference>
<evidence type="ECO:0000256" key="4">
    <source>
        <dbReference type="SAM" id="MobiDB-lite"/>
    </source>
</evidence>
<evidence type="ECO:0000256" key="2">
    <source>
        <dbReference type="ARBA" id="ARBA00007171"/>
    </source>
</evidence>
<evidence type="ECO:0000256" key="1">
    <source>
        <dbReference type="ARBA" id="ARBA00004370"/>
    </source>
</evidence>
<keyword evidence="3" id="KW-0472">Membrane</keyword>
<feature type="domain" description="Penicillin-binding protein dimerisation" evidence="6">
    <location>
        <begin position="79"/>
        <end position="224"/>
    </location>
</feature>
<name>A0ABV6C4D4_9ACTN</name>
<dbReference type="InterPro" id="IPR050515">
    <property type="entry name" value="Beta-lactam/transpept"/>
</dbReference>
<keyword evidence="8" id="KW-1185">Reference proteome</keyword>
<accession>A0ABV6C4D4</accession>
<dbReference type="Proteomes" id="UP001589788">
    <property type="component" value="Unassembled WGS sequence"/>
</dbReference>
<feature type="region of interest" description="Disordered" evidence="4">
    <location>
        <begin position="1"/>
        <end position="26"/>
    </location>
</feature>
<comment type="similarity">
    <text evidence="2">Belongs to the transpeptidase family.</text>
</comment>
<gene>
    <name evidence="7" type="ORF">ACFFRE_10475</name>
</gene>
<proteinExistence type="inferred from homology"/>
<feature type="compositionally biased region" description="Basic and acidic residues" evidence="4">
    <location>
        <begin position="1"/>
        <end position="13"/>
    </location>
</feature>
<protein>
    <submittedName>
        <fullName evidence="7">Peptidoglycan D,D-transpeptidase FtsI family protein</fullName>
    </submittedName>
</protein>
<dbReference type="InterPro" id="IPR005311">
    <property type="entry name" value="PBP_dimer"/>
</dbReference>
<dbReference type="SUPFAM" id="SSF56519">
    <property type="entry name" value="Penicillin binding protein dimerisation domain"/>
    <property type="match status" value="1"/>
</dbReference>
<reference evidence="7 8" key="1">
    <citation type="submission" date="2024-09" db="EMBL/GenBank/DDBJ databases">
        <authorList>
            <person name="Sun Q."/>
            <person name="Mori K."/>
        </authorList>
    </citation>
    <scope>NUCLEOTIDE SEQUENCE [LARGE SCALE GENOMIC DNA]</scope>
    <source>
        <strain evidence="7 8">JCM 15389</strain>
    </source>
</reference>
<dbReference type="EMBL" id="JBHLYQ010000115">
    <property type="protein sequence ID" value="MFC0082555.1"/>
    <property type="molecule type" value="Genomic_DNA"/>
</dbReference>
<dbReference type="InterPro" id="IPR012338">
    <property type="entry name" value="Beta-lactam/transpept-like"/>
</dbReference>
<organism evidence="7 8">
    <name type="scientific">Aciditerrimonas ferrireducens</name>
    <dbReference type="NCBI Taxonomy" id="667306"/>
    <lineage>
        <taxon>Bacteria</taxon>
        <taxon>Bacillati</taxon>
        <taxon>Actinomycetota</taxon>
        <taxon>Acidimicrobiia</taxon>
        <taxon>Acidimicrobiales</taxon>
        <taxon>Acidimicrobiaceae</taxon>
        <taxon>Aciditerrimonas</taxon>
    </lineage>
</organism>
<sequence length="600" mass="62080">RPRDDGRRRQRPDWRRRRGPVRRPGRRRVPVGLRRLRLVRLLTVAGFLVVTLRVVQLQGSAGQPYRTLGQEETVVQEVLPAPRGAIYDRQGQPLVLSVPVDEVVADPELLPDPARAAGELAPLLGEPPATLTQELSVRSGYLVLTQDLPAADASKVLALDLPGVTLTPREHLVAPNGDLAAPLLGGVNAAGVGVSGLEEEYQRILAGRAGLEDQAVAPSGVVIPGTTHLVRAPEPGTGIELTIDAGLQWVVEQDLAAGVAKAQAQNGIAIVEDPRTGAILAMASVVRDPTTGAVTPAPENLALTQVYEPGSVFKLVTFSAALQDGIITPDSVIQVPSVLPIDGAIFHDAWSHPAEPMTASQILAQSSNMGTILIAERLGVDRLAAQISALGFGHPTGLGFPGASPGLVKPVSSWSPTAIGSTPIGQDTGVTAQQILDLFSTVANGGVAVPPRLVAATVSPSGQFHPLARQPGHRVIAASADAELVQMMESVATPVGTAPAAAVPGYTVAGKTGTSQIPDPKTGGYTPGAYWGTFAGFAPAQDPALAAVVVMTRPHPIYGGSVSAPVFSEIMRYALPHYGIAPTGGSQPLPPTPQEVASGG</sequence>
<evidence type="ECO:0000256" key="3">
    <source>
        <dbReference type="ARBA" id="ARBA00023136"/>
    </source>
</evidence>
<feature type="domain" description="Penicillin-binding protein transpeptidase" evidence="5">
    <location>
        <begin position="267"/>
        <end position="571"/>
    </location>
</feature>
<evidence type="ECO:0000259" key="6">
    <source>
        <dbReference type="Pfam" id="PF03717"/>
    </source>
</evidence>
<dbReference type="SUPFAM" id="SSF56601">
    <property type="entry name" value="beta-lactamase/transpeptidase-like"/>
    <property type="match status" value="1"/>
</dbReference>
<dbReference type="Gene3D" id="3.30.450.330">
    <property type="match status" value="1"/>
</dbReference>
<feature type="non-terminal residue" evidence="7">
    <location>
        <position position="1"/>
    </location>
</feature>
<evidence type="ECO:0000259" key="5">
    <source>
        <dbReference type="Pfam" id="PF00905"/>
    </source>
</evidence>
<dbReference type="InterPro" id="IPR001460">
    <property type="entry name" value="PCN-bd_Tpept"/>
</dbReference>
<evidence type="ECO:0000313" key="8">
    <source>
        <dbReference type="Proteomes" id="UP001589788"/>
    </source>
</evidence>
<dbReference type="PANTHER" id="PTHR30627:SF1">
    <property type="entry name" value="PEPTIDOGLYCAN D,D-TRANSPEPTIDASE FTSI"/>
    <property type="match status" value="1"/>
</dbReference>